<sequence>MEKGDKKNLLDLLSDEEFFEVIKNDFFPHIDQKIKNLSGYSGVYIDFENFWYSVLDFAEDFLSRYDFEEKDETEEEKRIRQEKNQKTIEFIKKFLDEKIDLLIEKINDKYKTQVRFIKAYADFSNLYAVKEMKEYGFNIIDFLRRKGIQTITPYVRGYKDMSDRALILGVVEDLLHENENISKIFILAGDIDYYPLFEFISHNYRKDFFILSFKSVLSREYYKIFFMKNRIVELDNLVFDFDLDSKELRKHKKEKCFKDFMIAKDIRYPIKEENLKKTAENLGKHYYLNFSEKEVKELSDKFLNSRS</sequence>
<name>A0AAJ4RCH4_9BACT</name>
<reference evidence="1" key="3">
    <citation type="submission" date="2019-06" db="EMBL/GenBank/DDBJ databases">
        <title>A comparative analysis of the Nautiliaceae.</title>
        <authorList>
            <person name="Grosche A."/>
            <person name="Smedile F."/>
            <person name="Vetriani C."/>
        </authorList>
    </citation>
    <scope>NUCLEOTIDE SEQUENCE</scope>
    <source>
        <strain evidence="1">TB6</strain>
    </source>
</reference>
<dbReference type="RefSeq" id="WP_123352214.1">
    <property type="nucleotide sequence ID" value="NZ_CP027432.2"/>
</dbReference>
<proteinExistence type="predicted"/>
<evidence type="ECO:0000313" key="3">
    <source>
        <dbReference type="Proteomes" id="UP000272781"/>
    </source>
</evidence>
<evidence type="ECO:0000313" key="1">
    <source>
        <dbReference type="EMBL" id="QCI27992.1"/>
    </source>
</evidence>
<accession>A0AAJ4RCH4</accession>
<dbReference type="Proteomes" id="UP000272781">
    <property type="component" value="Unassembled WGS sequence"/>
</dbReference>
<keyword evidence="4" id="KW-1185">Reference proteome</keyword>
<dbReference type="AlphaFoldDB" id="A0AAJ4RCH4"/>
<evidence type="ECO:0000313" key="4">
    <source>
        <dbReference type="Proteomes" id="UP000298805"/>
    </source>
</evidence>
<organism evidence="2 3">
    <name type="scientific">Caminibacter pacificus</name>
    <dbReference type="NCBI Taxonomy" id="1424653"/>
    <lineage>
        <taxon>Bacteria</taxon>
        <taxon>Pseudomonadati</taxon>
        <taxon>Campylobacterota</taxon>
        <taxon>Epsilonproteobacteria</taxon>
        <taxon>Nautiliales</taxon>
        <taxon>Nautiliaceae</taxon>
        <taxon>Caminibacter</taxon>
    </lineage>
</organism>
<dbReference type="EMBL" id="CP027432">
    <property type="protein sequence ID" value="QCI27992.1"/>
    <property type="molecule type" value="Genomic_DNA"/>
</dbReference>
<reference evidence="2 3" key="2">
    <citation type="submission" date="2018-11" db="EMBL/GenBank/DDBJ databases">
        <title>Genomic Encyclopedia of Type Strains, Phase IV (KMG-IV): sequencing the most valuable type-strain genomes for metagenomic binning, comparative biology and taxonomic classification.</title>
        <authorList>
            <person name="Goeker M."/>
        </authorList>
    </citation>
    <scope>NUCLEOTIDE SEQUENCE [LARGE SCALE GENOMIC DNA]</scope>
    <source>
        <strain evidence="2 3">DSM 27783</strain>
    </source>
</reference>
<dbReference type="Gene3D" id="3.40.50.1010">
    <property type="entry name" value="5'-nuclease"/>
    <property type="match status" value="1"/>
</dbReference>
<dbReference type="Proteomes" id="UP000298805">
    <property type="component" value="Chromosome"/>
</dbReference>
<dbReference type="EMBL" id="RJVK01000002">
    <property type="protein sequence ID" value="ROR39822.1"/>
    <property type="molecule type" value="Genomic_DNA"/>
</dbReference>
<evidence type="ECO:0000313" key="2">
    <source>
        <dbReference type="EMBL" id="ROR39822.1"/>
    </source>
</evidence>
<protein>
    <submittedName>
        <fullName evidence="1">NYN domain-containing protein</fullName>
    </submittedName>
</protein>
<reference evidence="4" key="1">
    <citation type="submission" date="2018-03" db="EMBL/GenBank/DDBJ databases">
        <title>A comparative analysis of the Nautiliaceae.</title>
        <authorList>
            <person name="Grosche A."/>
            <person name="Smedile F."/>
            <person name="Vetriani C."/>
        </authorList>
    </citation>
    <scope>NUCLEOTIDE SEQUENCE [LARGE SCALE GENOMIC DNA]</scope>
    <source>
        <strain evidence="4">TB6</strain>
    </source>
</reference>
<gene>
    <name evidence="1" type="ORF">C6V80_03145</name>
    <name evidence="2" type="ORF">EDC58_0797</name>
</gene>